<evidence type="ECO:0000256" key="2">
    <source>
        <dbReference type="ARBA" id="ARBA00022676"/>
    </source>
</evidence>
<dbReference type="PANTHER" id="PTHR12526">
    <property type="entry name" value="GLYCOSYLTRANSFERASE"/>
    <property type="match status" value="1"/>
</dbReference>
<keyword evidence="2" id="KW-0328">Glycosyltransferase</keyword>
<keyword evidence="6" id="KW-1185">Reference proteome</keyword>
<organism evidence="5 6">
    <name type="scientific">Mobilicoccus pelagius NBRC 104925</name>
    <dbReference type="NCBI Taxonomy" id="1089455"/>
    <lineage>
        <taxon>Bacteria</taxon>
        <taxon>Bacillati</taxon>
        <taxon>Actinomycetota</taxon>
        <taxon>Actinomycetes</taxon>
        <taxon>Micrococcales</taxon>
        <taxon>Dermatophilaceae</taxon>
        <taxon>Mobilicoccus</taxon>
    </lineage>
</organism>
<comment type="similarity">
    <text evidence="1">Belongs to the glycosyltransferase group 1 family. Glycosyltransferase 4 subfamily.</text>
</comment>
<dbReference type="OrthoDB" id="506201at2"/>
<keyword evidence="3 5" id="KW-0808">Transferase</keyword>
<dbReference type="EMBL" id="BAFE01000003">
    <property type="protein sequence ID" value="GAB47024.1"/>
    <property type="molecule type" value="Genomic_DNA"/>
</dbReference>
<protein>
    <submittedName>
        <fullName evidence="5">Putative glycosyltransferase</fullName>
    </submittedName>
</protein>
<dbReference type="GO" id="GO:0016757">
    <property type="term" value="F:glycosyltransferase activity"/>
    <property type="evidence" value="ECO:0007669"/>
    <property type="project" value="UniProtKB-KW"/>
</dbReference>
<dbReference type="Pfam" id="PF00534">
    <property type="entry name" value="Glycos_transf_1"/>
    <property type="match status" value="1"/>
</dbReference>
<dbReference type="eggNOG" id="COG0438">
    <property type="taxonomic scope" value="Bacteria"/>
</dbReference>
<dbReference type="AlphaFoldDB" id="H5UMR6"/>
<name>H5UMR6_9MICO</name>
<evidence type="ECO:0000259" key="4">
    <source>
        <dbReference type="Pfam" id="PF00534"/>
    </source>
</evidence>
<evidence type="ECO:0000256" key="3">
    <source>
        <dbReference type="ARBA" id="ARBA00022679"/>
    </source>
</evidence>
<dbReference type="Proteomes" id="UP000004367">
    <property type="component" value="Unassembled WGS sequence"/>
</dbReference>
<gene>
    <name evidence="5" type="ORF">MOPEL_003_00470</name>
</gene>
<proteinExistence type="inferred from homology"/>
<evidence type="ECO:0000256" key="1">
    <source>
        <dbReference type="ARBA" id="ARBA00009481"/>
    </source>
</evidence>
<dbReference type="InterPro" id="IPR001296">
    <property type="entry name" value="Glyco_trans_1"/>
</dbReference>
<evidence type="ECO:0000313" key="5">
    <source>
        <dbReference type="EMBL" id="GAB47024.1"/>
    </source>
</evidence>
<dbReference type="SUPFAM" id="SSF53756">
    <property type="entry name" value="UDP-Glycosyltransferase/glycogen phosphorylase"/>
    <property type="match status" value="1"/>
</dbReference>
<dbReference type="RefSeq" id="WP_009480922.1">
    <property type="nucleotide sequence ID" value="NZ_BAFE01000003.1"/>
</dbReference>
<reference evidence="5 6" key="1">
    <citation type="submission" date="2012-02" db="EMBL/GenBank/DDBJ databases">
        <title>Whole genome shotgun sequence of Mobilicoccus pelagius NBRC 104925.</title>
        <authorList>
            <person name="Yoshida Y."/>
            <person name="Hosoyama A."/>
            <person name="Tsuchikane K."/>
            <person name="Katsumata H."/>
            <person name="Yamazaki S."/>
            <person name="Fujita N."/>
        </authorList>
    </citation>
    <scope>NUCLEOTIDE SEQUENCE [LARGE SCALE GENOMIC DNA]</scope>
    <source>
        <strain evidence="5 6">NBRC 104925</strain>
    </source>
</reference>
<dbReference type="PANTHER" id="PTHR12526:SF640">
    <property type="entry name" value="COLANIC ACID BIOSYNTHESIS GLYCOSYLTRANSFERASE WCAL-RELATED"/>
    <property type="match status" value="1"/>
</dbReference>
<dbReference type="Gene3D" id="3.40.50.2000">
    <property type="entry name" value="Glycogen Phosphorylase B"/>
    <property type="match status" value="2"/>
</dbReference>
<accession>H5UMR6</accession>
<dbReference type="STRING" id="1089455.MOPEL_003_00470"/>
<feature type="domain" description="Glycosyl transferase family 1" evidence="4">
    <location>
        <begin position="232"/>
        <end position="391"/>
    </location>
</feature>
<sequence>MTVAYLTSQYPALSHTFIEREVRAVRAAGVDVATFSVRPCPPGELRSEAMREDAAATPALHGTPPAEIAGAHARLVRRAPGAFASTLRRALSSGPRTAKGRTWQLFYLGEAVLLHDRLRERGITHVHAHFANVSTDVARLVTHLGRAEDGPDAGWRWSFTMHGPTEFEAVEAHDLPAKVRDADGVACISDFCRSQLMRFVEPEHWGKLDVVRMSVDAGRYRPSESPSTATGTATDPVRLLYVGRLVPEKGAPILLEALRLLRERGVHTRTRIVGAGGLDDLLSRTIQASGLSDEVDLVGPVGQDDLPALYRDSDVFVLPSFSEGLPVVLMEAMATGLPVVTTQIAAVTEMVHDGEHGRVVPAGRADLLADALAGLAPDPERRRRMGAAGREVITRGFVPEVTGPAMADVLRRVPARP</sequence>
<comment type="caution">
    <text evidence="5">The sequence shown here is derived from an EMBL/GenBank/DDBJ whole genome shotgun (WGS) entry which is preliminary data.</text>
</comment>
<evidence type="ECO:0000313" key="6">
    <source>
        <dbReference type="Proteomes" id="UP000004367"/>
    </source>
</evidence>